<feature type="signal peptide" evidence="2">
    <location>
        <begin position="1"/>
        <end position="24"/>
    </location>
</feature>
<dbReference type="RefSeq" id="WP_156710987.1">
    <property type="nucleotide sequence ID" value="NZ_WPHG01000001.1"/>
</dbReference>
<keyword evidence="5" id="KW-1185">Reference proteome</keyword>
<dbReference type="EMBL" id="WPHG01000001">
    <property type="protein sequence ID" value="MVA96070.1"/>
    <property type="molecule type" value="Genomic_DNA"/>
</dbReference>
<name>A0A844QDH4_9HYPH</name>
<accession>A0A844QDH4</accession>
<feature type="chain" id="PRO_5032560710" evidence="2">
    <location>
        <begin position="25"/>
        <end position="279"/>
    </location>
</feature>
<gene>
    <name evidence="4" type="ORF">GN330_02250</name>
</gene>
<comment type="caution">
    <text evidence="4">The sequence shown here is derived from an EMBL/GenBank/DDBJ whole genome shotgun (WGS) entry which is preliminary data.</text>
</comment>
<dbReference type="Gene3D" id="3.40.190.10">
    <property type="entry name" value="Periplasmic binding protein-like II"/>
    <property type="match status" value="2"/>
</dbReference>
<evidence type="ECO:0000256" key="2">
    <source>
        <dbReference type="SAM" id="SignalP"/>
    </source>
</evidence>
<organism evidence="4 5">
    <name type="scientific">Nitratireductor arenosus</name>
    <dbReference type="NCBI Taxonomy" id="2682096"/>
    <lineage>
        <taxon>Bacteria</taxon>
        <taxon>Pseudomonadati</taxon>
        <taxon>Pseudomonadota</taxon>
        <taxon>Alphaproteobacteria</taxon>
        <taxon>Hyphomicrobiales</taxon>
        <taxon>Phyllobacteriaceae</taxon>
        <taxon>Nitratireductor</taxon>
    </lineage>
</organism>
<dbReference type="PANTHER" id="PTHR35936">
    <property type="entry name" value="MEMBRANE-BOUND LYTIC MUREIN TRANSGLYCOSYLASE F"/>
    <property type="match status" value="1"/>
</dbReference>
<evidence type="ECO:0000259" key="3">
    <source>
        <dbReference type="SMART" id="SM00062"/>
    </source>
</evidence>
<protein>
    <submittedName>
        <fullName evidence="4">Transporter substrate-binding domain-containing protein</fullName>
    </submittedName>
</protein>
<evidence type="ECO:0000256" key="1">
    <source>
        <dbReference type="ARBA" id="ARBA00022729"/>
    </source>
</evidence>
<keyword evidence="1 2" id="KW-0732">Signal</keyword>
<evidence type="ECO:0000313" key="4">
    <source>
        <dbReference type="EMBL" id="MVA96070.1"/>
    </source>
</evidence>
<proteinExistence type="predicted"/>
<evidence type="ECO:0000313" key="5">
    <source>
        <dbReference type="Proteomes" id="UP000463224"/>
    </source>
</evidence>
<feature type="domain" description="Solute-binding protein family 3/N-terminal" evidence="3">
    <location>
        <begin position="42"/>
        <end position="264"/>
    </location>
</feature>
<dbReference type="PANTHER" id="PTHR35936:SF17">
    <property type="entry name" value="ARGININE-BINDING EXTRACELLULAR PROTEIN ARTP"/>
    <property type="match status" value="1"/>
</dbReference>
<dbReference type="SMART" id="SM00062">
    <property type="entry name" value="PBPb"/>
    <property type="match status" value="1"/>
</dbReference>
<reference evidence="4 5" key="1">
    <citation type="submission" date="2019-12" db="EMBL/GenBank/DDBJ databases">
        <title>Nitratireductor arenosus sp. nov., Isolated from sea sand, Jeju island, South Korea.</title>
        <authorList>
            <person name="Kim W."/>
        </authorList>
    </citation>
    <scope>NUCLEOTIDE SEQUENCE [LARGE SCALE GENOMIC DNA]</scope>
    <source>
        <strain evidence="4 5">CAU 1489</strain>
    </source>
</reference>
<sequence>MIHHLQSRLAAVALAIVAMLAVSAAAFSQEKSTWDTIQDNGTLRIGVTQAPPWFFKNPATNEWTGLGVSVGNAMAEALNVKLEPVEVTWGTAVSALQADQIDVMFVLDATPQRAVAVSFPAQPLLYYALAVLADDELTIETWDDLNKPDIKIAVTQGTTMDSYVSRRLDKAEILRFPSNGEAVAAFQSKRVNAVSLFHPPLIAMRQKIGRGQIVLPKPIRQSTSSAGVRLEADTRFRDWVNTAISYYYQTGQTQEWYEQFLTEYGVDPETVPAIRREDW</sequence>
<dbReference type="AlphaFoldDB" id="A0A844QDH4"/>
<dbReference type="Proteomes" id="UP000463224">
    <property type="component" value="Unassembled WGS sequence"/>
</dbReference>
<dbReference type="SUPFAM" id="SSF53850">
    <property type="entry name" value="Periplasmic binding protein-like II"/>
    <property type="match status" value="1"/>
</dbReference>
<dbReference type="InterPro" id="IPR001638">
    <property type="entry name" value="Solute-binding_3/MltF_N"/>
</dbReference>
<dbReference type="Pfam" id="PF00497">
    <property type="entry name" value="SBP_bac_3"/>
    <property type="match status" value="1"/>
</dbReference>